<reference evidence="4" key="1">
    <citation type="submission" date="2022-01" db="EMBL/GenBank/DDBJ databases">
        <authorList>
            <person name="Braso-Vives M."/>
        </authorList>
    </citation>
    <scope>NUCLEOTIDE SEQUENCE</scope>
</reference>
<sequence length="841" mass="94760">MADPLEESTDHEGNVVIGPLKLCIGQEKVLVQLTCTRKQASAACRICVHKCSTVPSLAARPFCLVPPHEIKKGPLIFDYTITPATAINLDRFECNHGKPKLAVCFYQSKDNVGGPLHKEMVFKEHCRSSTGKHVATLDALLCQGPYKDMHPFDVDIAPHQCIPEGPARLVIFPTHISVVKRYKQKKQKDVNRRGGQIATIKREMRQLPMVVKLKDLDNFSPLQLGFRFEVSGQSYFFSCNEGGEEMNSLVWSYRNSNNRRSSIIPIPDEGMTRLPRSAPPERKVPSRDHRCLRRLMSEPQSALRRKPGLTRQLSAPENLFLPEGQVGFIHHEDVTPPLVERPHFPERPLPCPPLPPKPGASCEASSPSFPAEVNHYENEWAARRCKEELQGGVKLNIGILSGKPQLGRPWLVYVVIYQQGVPLKEVKEHFPSKVDIVCPPRAFQVAHHLSINAELPEGWTTKDVVKEIRLESLKELTDCYIHEICILHNDTAEKQFHGRIHVRQGLVDTLTLNIITNFSLYERAGKRREDEPLYDLVPATRGASGNGRGKPGMLQQFSKRKQFCDAMDILDMFGNDYRLLGEKIGLDYQALLAIDTRCSRPASGNLSPTELVLREWERGWSTEPFSQEALVRILHDMGRPDIIQDMGLQVPQLKEFGVDKTTANTIQVRWELDTQDITDCTIELKPADGQHCWTTVGRVQNNGSKTFLLENLEPETEYDIRIQPSFQRVTGEWTEIKARTAAVLEEEVNGRDNDVQQDVEEDRPPEPPVRRRKRERGRESNDKKAALKSNVEEAVKGGNEGQQDVDGDGPPEDDGMDEEQDTGERDGGGEIESEAEDSTTL</sequence>
<protein>
    <submittedName>
        <fullName evidence="4">Hypp1025 protein</fullName>
    </submittedName>
</protein>
<feature type="domain" description="Death" evidence="2">
    <location>
        <begin position="571"/>
        <end position="650"/>
    </location>
</feature>
<feature type="compositionally biased region" description="Acidic residues" evidence="1">
    <location>
        <begin position="803"/>
        <end position="821"/>
    </location>
</feature>
<dbReference type="SUPFAM" id="SSF49265">
    <property type="entry name" value="Fibronectin type III"/>
    <property type="match status" value="1"/>
</dbReference>
<evidence type="ECO:0000313" key="4">
    <source>
        <dbReference type="EMBL" id="CAH1252840.1"/>
    </source>
</evidence>
<dbReference type="AlphaFoldDB" id="A0A8J9ZF73"/>
<dbReference type="InterPro" id="IPR036116">
    <property type="entry name" value="FN3_sf"/>
</dbReference>
<feature type="domain" description="Fibronectin type-III" evidence="3">
    <location>
        <begin position="650"/>
        <end position="746"/>
    </location>
</feature>
<feature type="compositionally biased region" description="Acidic residues" evidence="1">
    <location>
        <begin position="829"/>
        <end position="841"/>
    </location>
</feature>
<dbReference type="InterPro" id="IPR013783">
    <property type="entry name" value="Ig-like_fold"/>
</dbReference>
<dbReference type="Pfam" id="PF00531">
    <property type="entry name" value="Death"/>
    <property type="match status" value="1"/>
</dbReference>
<gene>
    <name evidence="4" type="primary">Hypp1025</name>
    <name evidence="4" type="ORF">BLAG_LOCUS12818</name>
</gene>
<feature type="compositionally biased region" description="Basic and acidic residues" evidence="1">
    <location>
        <begin position="776"/>
        <end position="795"/>
    </location>
</feature>
<dbReference type="PROSITE" id="PS50853">
    <property type="entry name" value="FN3"/>
    <property type="match status" value="1"/>
</dbReference>
<dbReference type="PROSITE" id="PS50017">
    <property type="entry name" value="DEATH_DOMAIN"/>
    <property type="match status" value="1"/>
</dbReference>
<evidence type="ECO:0000313" key="5">
    <source>
        <dbReference type="Proteomes" id="UP000838412"/>
    </source>
</evidence>
<dbReference type="EMBL" id="OV696687">
    <property type="protein sequence ID" value="CAH1252840.1"/>
    <property type="molecule type" value="Genomic_DNA"/>
</dbReference>
<dbReference type="Proteomes" id="UP000838412">
    <property type="component" value="Chromosome 2"/>
</dbReference>
<organism evidence="4 5">
    <name type="scientific">Branchiostoma lanceolatum</name>
    <name type="common">Common lancelet</name>
    <name type="synonym">Amphioxus lanceolatum</name>
    <dbReference type="NCBI Taxonomy" id="7740"/>
    <lineage>
        <taxon>Eukaryota</taxon>
        <taxon>Metazoa</taxon>
        <taxon>Chordata</taxon>
        <taxon>Cephalochordata</taxon>
        <taxon>Leptocardii</taxon>
        <taxon>Amphioxiformes</taxon>
        <taxon>Branchiostomatidae</taxon>
        <taxon>Branchiostoma</taxon>
    </lineage>
</organism>
<dbReference type="InterPro" id="IPR000488">
    <property type="entry name" value="Death_dom"/>
</dbReference>
<keyword evidence="5" id="KW-1185">Reference proteome</keyword>
<dbReference type="Gene3D" id="2.60.40.10">
    <property type="entry name" value="Immunoglobulins"/>
    <property type="match status" value="1"/>
</dbReference>
<dbReference type="OrthoDB" id="10037120at2759"/>
<proteinExistence type="predicted"/>
<dbReference type="InterPro" id="IPR011029">
    <property type="entry name" value="DEATH-like_dom_sf"/>
</dbReference>
<feature type="region of interest" description="Disordered" evidence="1">
    <location>
        <begin position="267"/>
        <end position="287"/>
    </location>
</feature>
<evidence type="ECO:0000259" key="3">
    <source>
        <dbReference type="PROSITE" id="PS50853"/>
    </source>
</evidence>
<accession>A0A8J9ZF73</accession>
<dbReference type="GO" id="GO:0007165">
    <property type="term" value="P:signal transduction"/>
    <property type="evidence" value="ECO:0007669"/>
    <property type="project" value="InterPro"/>
</dbReference>
<dbReference type="Gene3D" id="1.10.533.10">
    <property type="entry name" value="Death Domain, Fas"/>
    <property type="match status" value="1"/>
</dbReference>
<evidence type="ECO:0000259" key="2">
    <source>
        <dbReference type="PROSITE" id="PS50017"/>
    </source>
</evidence>
<dbReference type="SUPFAM" id="SSF47986">
    <property type="entry name" value="DEATH domain"/>
    <property type="match status" value="1"/>
</dbReference>
<name>A0A8J9ZF73_BRALA</name>
<evidence type="ECO:0000256" key="1">
    <source>
        <dbReference type="SAM" id="MobiDB-lite"/>
    </source>
</evidence>
<feature type="region of interest" description="Disordered" evidence="1">
    <location>
        <begin position="747"/>
        <end position="841"/>
    </location>
</feature>
<dbReference type="InterPro" id="IPR003961">
    <property type="entry name" value="FN3_dom"/>
</dbReference>
<dbReference type="Pfam" id="PF00041">
    <property type="entry name" value="fn3"/>
    <property type="match status" value="1"/>
</dbReference>
<dbReference type="CDD" id="cd00063">
    <property type="entry name" value="FN3"/>
    <property type="match status" value="1"/>
</dbReference>